<dbReference type="OMA" id="GSFWHAD"/>
<protein>
    <recommendedName>
        <fullName evidence="2">F-box domain-containing protein</fullName>
    </recommendedName>
</protein>
<dbReference type="HOGENOM" id="CLU_010721_12_2_1"/>
<dbReference type="InterPro" id="IPR036047">
    <property type="entry name" value="F-box-like_dom_sf"/>
</dbReference>
<evidence type="ECO:0000313" key="4">
    <source>
        <dbReference type="Proteomes" id="UP000004995"/>
    </source>
</evidence>
<dbReference type="SUPFAM" id="SSF52047">
    <property type="entry name" value="RNI-like"/>
    <property type="match status" value="1"/>
</dbReference>
<feature type="domain" description="F-box" evidence="2">
    <location>
        <begin position="19"/>
        <end position="55"/>
    </location>
</feature>
<evidence type="ECO:0000313" key="3">
    <source>
        <dbReference type="EnsemblPlants" id="KQL02094"/>
    </source>
</evidence>
<keyword evidence="4" id="KW-1185">Reference proteome</keyword>
<dbReference type="InterPro" id="IPR055411">
    <property type="entry name" value="LRR_FXL15/At3g58940/PEG3-like"/>
</dbReference>
<dbReference type="Gene3D" id="3.80.10.10">
    <property type="entry name" value="Ribonuclease Inhibitor"/>
    <property type="match status" value="1"/>
</dbReference>
<evidence type="ECO:0000256" key="1">
    <source>
        <dbReference type="SAM" id="MobiDB-lite"/>
    </source>
</evidence>
<dbReference type="AlphaFoldDB" id="K3YM61"/>
<dbReference type="PANTHER" id="PTHR31639:SF56">
    <property type="entry name" value="OS08G0461800 PROTEIN"/>
    <property type="match status" value="1"/>
</dbReference>
<proteinExistence type="predicted"/>
<reference evidence="4" key="1">
    <citation type="journal article" date="2012" name="Nat. Biotechnol.">
        <title>Reference genome sequence of the model plant Setaria.</title>
        <authorList>
            <person name="Bennetzen J.L."/>
            <person name="Schmutz J."/>
            <person name="Wang H."/>
            <person name="Percifield R."/>
            <person name="Hawkins J."/>
            <person name="Pontaroli A.C."/>
            <person name="Estep M."/>
            <person name="Feng L."/>
            <person name="Vaughn J.N."/>
            <person name="Grimwood J."/>
            <person name="Jenkins J."/>
            <person name="Barry K."/>
            <person name="Lindquist E."/>
            <person name="Hellsten U."/>
            <person name="Deshpande S."/>
            <person name="Wang X."/>
            <person name="Wu X."/>
            <person name="Mitros T."/>
            <person name="Triplett J."/>
            <person name="Yang X."/>
            <person name="Ye C.Y."/>
            <person name="Mauro-Herrera M."/>
            <person name="Wang L."/>
            <person name="Li P."/>
            <person name="Sharma M."/>
            <person name="Sharma R."/>
            <person name="Ronald P.C."/>
            <person name="Panaud O."/>
            <person name="Kellogg E.A."/>
            <person name="Brutnell T.P."/>
            <person name="Doust A.N."/>
            <person name="Tuskan G.A."/>
            <person name="Rokhsar D."/>
            <person name="Devos K.M."/>
        </authorList>
    </citation>
    <scope>NUCLEOTIDE SEQUENCE [LARGE SCALE GENOMIC DNA]</scope>
    <source>
        <strain evidence="4">cv. Yugu1</strain>
    </source>
</reference>
<dbReference type="EnsemblPlants" id="KQL02094">
    <property type="protein sequence ID" value="KQL02094"/>
    <property type="gene ID" value="SETIT_015339mg"/>
</dbReference>
<evidence type="ECO:0000259" key="2">
    <source>
        <dbReference type="PROSITE" id="PS50181"/>
    </source>
</evidence>
<sequence length="297" mass="33901">MEASSPRRKPRPAPAEESETSLESLPSEIHERIVSLLPVRYAVRTSAVSRAWRRIWESAPASPSIGAMTYADDVLARYSHPVRSFFFHLPEESFQCSDDWVPLLAGKGVQTLRLHFSQGRDVEPHYMDVSIFSCRELTFLDLIGCDIPAAPAGLVGFPNLTKLYLHGVGFPDNGVRGLEELIAESPLLQVLWLDKLWFPEDEDVDEQDGHGFEELVIRAPNLRNLRIVSEYDNGWQIEELPCIEKVEISSDNYTTNRDFMRLLTRVARVRELSLKMPKRFSVYHDSDCPSPHLMDFM</sequence>
<dbReference type="EMBL" id="AGNK02003915">
    <property type="status" value="NOT_ANNOTATED_CDS"/>
    <property type="molecule type" value="Genomic_DNA"/>
</dbReference>
<accession>K3YM61</accession>
<feature type="compositionally biased region" description="Basic residues" evidence="1">
    <location>
        <begin position="1"/>
        <end position="11"/>
    </location>
</feature>
<dbReference type="FunCoup" id="K3YM61">
    <property type="interactions" value="35"/>
</dbReference>
<reference evidence="3" key="2">
    <citation type="submission" date="2018-08" db="UniProtKB">
        <authorList>
            <consortium name="EnsemblPlants"/>
        </authorList>
    </citation>
    <scope>IDENTIFICATION</scope>
    <source>
        <strain evidence="3">Yugu1</strain>
    </source>
</reference>
<dbReference type="PROSITE" id="PS50181">
    <property type="entry name" value="FBOX"/>
    <property type="match status" value="1"/>
</dbReference>
<feature type="region of interest" description="Disordered" evidence="1">
    <location>
        <begin position="1"/>
        <end position="24"/>
    </location>
</feature>
<dbReference type="Pfam" id="PF24758">
    <property type="entry name" value="LRR_At5g56370"/>
    <property type="match status" value="1"/>
</dbReference>
<name>K3YM61_SETIT</name>
<organism evidence="3 4">
    <name type="scientific">Setaria italica</name>
    <name type="common">Foxtail millet</name>
    <name type="synonym">Panicum italicum</name>
    <dbReference type="NCBI Taxonomy" id="4555"/>
    <lineage>
        <taxon>Eukaryota</taxon>
        <taxon>Viridiplantae</taxon>
        <taxon>Streptophyta</taxon>
        <taxon>Embryophyta</taxon>
        <taxon>Tracheophyta</taxon>
        <taxon>Spermatophyta</taxon>
        <taxon>Magnoliopsida</taxon>
        <taxon>Liliopsida</taxon>
        <taxon>Poales</taxon>
        <taxon>Poaceae</taxon>
        <taxon>PACMAD clade</taxon>
        <taxon>Panicoideae</taxon>
        <taxon>Panicodae</taxon>
        <taxon>Paniceae</taxon>
        <taxon>Cenchrinae</taxon>
        <taxon>Setaria</taxon>
    </lineage>
</organism>
<dbReference type="Proteomes" id="UP000004995">
    <property type="component" value="Unassembled WGS sequence"/>
</dbReference>
<dbReference type="Gene3D" id="1.20.1280.50">
    <property type="match status" value="1"/>
</dbReference>
<dbReference type="InParanoid" id="K3YM61"/>
<dbReference type="Gramene" id="KQL02094">
    <property type="protein sequence ID" value="KQL02094"/>
    <property type="gene ID" value="SETIT_015339mg"/>
</dbReference>
<dbReference type="InterPro" id="IPR032675">
    <property type="entry name" value="LRR_dom_sf"/>
</dbReference>
<dbReference type="STRING" id="4555.K3YM61"/>
<dbReference type="PANTHER" id="PTHR31639">
    <property type="entry name" value="F-BOX PROTEIN-LIKE"/>
    <property type="match status" value="1"/>
</dbReference>
<dbReference type="Pfam" id="PF00646">
    <property type="entry name" value="F-box"/>
    <property type="match status" value="1"/>
</dbReference>
<dbReference type="InterPro" id="IPR001810">
    <property type="entry name" value="F-box_dom"/>
</dbReference>
<dbReference type="SUPFAM" id="SSF81383">
    <property type="entry name" value="F-box domain"/>
    <property type="match status" value="1"/>
</dbReference>